<dbReference type="AlphaFoldDB" id="A0A812T1I1"/>
<proteinExistence type="predicted"/>
<dbReference type="Proteomes" id="UP000601435">
    <property type="component" value="Unassembled WGS sequence"/>
</dbReference>
<comment type="caution">
    <text evidence="1">The sequence shown here is derived from an EMBL/GenBank/DDBJ whole genome shotgun (WGS) entry which is preliminary data.</text>
</comment>
<organism evidence="1 2">
    <name type="scientific">Symbiodinium necroappetens</name>
    <dbReference type="NCBI Taxonomy" id="1628268"/>
    <lineage>
        <taxon>Eukaryota</taxon>
        <taxon>Sar</taxon>
        <taxon>Alveolata</taxon>
        <taxon>Dinophyceae</taxon>
        <taxon>Suessiales</taxon>
        <taxon>Symbiodiniaceae</taxon>
        <taxon>Symbiodinium</taxon>
    </lineage>
</organism>
<reference evidence="1" key="1">
    <citation type="submission" date="2021-02" db="EMBL/GenBank/DDBJ databases">
        <authorList>
            <person name="Dougan E. K."/>
            <person name="Rhodes N."/>
            <person name="Thang M."/>
            <person name="Chan C."/>
        </authorList>
    </citation>
    <scope>NUCLEOTIDE SEQUENCE</scope>
</reference>
<sequence>MQLQHFVRRRRHELWPGSYAIARLRLRRSMQLPRFTWRSVTTTKLSIAPRAWRACTMSSRKTNLQRRLSSCSRPSTWRKEMRELPLTSVVS</sequence>
<protein>
    <submittedName>
        <fullName evidence="1">Uncharacterized protein</fullName>
    </submittedName>
</protein>
<accession>A0A812T1I1</accession>
<keyword evidence="2" id="KW-1185">Reference proteome</keyword>
<evidence type="ECO:0000313" key="1">
    <source>
        <dbReference type="EMBL" id="CAE7501239.1"/>
    </source>
</evidence>
<name>A0A812T1I1_9DINO</name>
<gene>
    <name evidence="1" type="ORF">SNEC2469_LOCUS14270</name>
</gene>
<dbReference type="EMBL" id="CAJNJA010022873">
    <property type="protein sequence ID" value="CAE7501239.1"/>
    <property type="molecule type" value="Genomic_DNA"/>
</dbReference>
<evidence type="ECO:0000313" key="2">
    <source>
        <dbReference type="Proteomes" id="UP000601435"/>
    </source>
</evidence>